<evidence type="ECO:0000313" key="4">
    <source>
        <dbReference type="Proteomes" id="UP000237631"/>
    </source>
</evidence>
<comment type="caution">
    <text evidence="3">The sequence shown here is derived from an EMBL/GenBank/DDBJ whole genome shotgun (WGS) entry which is preliminary data.</text>
</comment>
<dbReference type="PROSITE" id="PS50097">
    <property type="entry name" value="BTB"/>
    <property type="match status" value="1"/>
</dbReference>
<keyword evidence="4" id="KW-1185">Reference proteome</keyword>
<dbReference type="STRING" id="357750.A0A2S6CBQ3"/>
<proteinExistence type="predicted"/>
<name>A0A2S6CBQ3_9PEZI</name>
<feature type="domain" description="BTB" evidence="2">
    <location>
        <begin position="28"/>
        <end position="96"/>
    </location>
</feature>
<reference evidence="4" key="1">
    <citation type="journal article" date="2017" name="bioRxiv">
        <title>Conservation of a gene cluster reveals novel cercosporin biosynthetic mechanisms and extends production to the genus Colletotrichum.</title>
        <authorList>
            <person name="de Jonge R."/>
            <person name="Ebert M.K."/>
            <person name="Huitt-Roehl C.R."/>
            <person name="Pal P."/>
            <person name="Suttle J.C."/>
            <person name="Spanner R.E."/>
            <person name="Neubauer J.D."/>
            <person name="Jurick W.M.II."/>
            <person name="Stott K.A."/>
            <person name="Secor G.A."/>
            <person name="Thomma B.P.H.J."/>
            <person name="Van de Peer Y."/>
            <person name="Townsend C.A."/>
            <person name="Bolton M.D."/>
        </authorList>
    </citation>
    <scope>NUCLEOTIDE SEQUENCE [LARGE SCALE GENOMIC DNA]</scope>
    <source>
        <strain evidence="4">CBS538.71</strain>
    </source>
</reference>
<dbReference type="Gene3D" id="3.30.710.10">
    <property type="entry name" value="Potassium Channel Kv1.1, Chain A"/>
    <property type="match status" value="1"/>
</dbReference>
<dbReference type="OrthoDB" id="3640545at2759"/>
<dbReference type="SUPFAM" id="SSF54695">
    <property type="entry name" value="POZ domain"/>
    <property type="match status" value="1"/>
</dbReference>
<dbReference type="EMBL" id="PNEN01000501">
    <property type="protein sequence ID" value="PPJ57155.1"/>
    <property type="molecule type" value="Genomic_DNA"/>
</dbReference>
<evidence type="ECO:0000256" key="1">
    <source>
        <dbReference type="SAM" id="MobiDB-lite"/>
    </source>
</evidence>
<feature type="region of interest" description="Disordered" evidence="1">
    <location>
        <begin position="292"/>
        <end position="311"/>
    </location>
</feature>
<accession>A0A2S6CBQ3</accession>
<evidence type="ECO:0000313" key="3">
    <source>
        <dbReference type="EMBL" id="PPJ57155.1"/>
    </source>
</evidence>
<dbReference type="CDD" id="cd18186">
    <property type="entry name" value="BTB_POZ_ZBTB_KLHL-like"/>
    <property type="match status" value="1"/>
</dbReference>
<sequence length="311" mass="35833">MTNHVHYDPNMFGGVLQSASQATDLTAPPIKVKVGPKRAPFSIHKETLCHASEHFRAIFANPKAEIAVPIEIPDISTTTFDLYVNWLRDRKIYAGLKDDETPAKNGVTARLILAYRLATRILDIDFHDAVTDSMITHWDSYDAEEDRYWLPHQRFRKILYNLTSPGSKARALLVHRMTTRKAVRAIDNNDHPEFLVDMRKKLEEKDQDSASSAAAKCRYHEHRPGSENCYRTRFFRGGILEGDEKYCVKEEDQRCAEIAVKQEDKYDTGAIVKEEDKHWVGVTVMREHPSMTVKEEDKHSTEVEIKKEDDY</sequence>
<dbReference type="Proteomes" id="UP000237631">
    <property type="component" value="Unassembled WGS sequence"/>
</dbReference>
<organism evidence="3 4">
    <name type="scientific">Cercospora berteroae</name>
    <dbReference type="NCBI Taxonomy" id="357750"/>
    <lineage>
        <taxon>Eukaryota</taxon>
        <taxon>Fungi</taxon>
        <taxon>Dikarya</taxon>
        <taxon>Ascomycota</taxon>
        <taxon>Pezizomycotina</taxon>
        <taxon>Dothideomycetes</taxon>
        <taxon>Dothideomycetidae</taxon>
        <taxon>Mycosphaerellales</taxon>
        <taxon>Mycosphaerellaceae</taxon>
        <taxon>Cercospora</taxon>
    </lineage>
</organism>
<dbReference type="InterPro" id="IPR000210">
    <property type="entry name" value="BTB/POZ_dom"/>
</dbReference>
<dbReference type="AlphaFoldDB" id="A0A2S6CBQ3"/>
<evidence type="ECO:0000259" key="2">
    <source>
        <dbReference type="PROSITE" id="PS50097"/>
    </source>
</evidence>
<gene>
    <name evidence="3" type="ORF">CBER1_08446</name>
</gene>
<dbReference type="InterPro" id="IPR011333">
    <property type="entry name" value="SKP1/BTB/POZ_sf"/>
</dbReference>
<protein>
    <recommendedName>
        <fullName evidence="2">BTB domain-containing protein</fullName>
    </recommendedName>
</protein>